<dbReference type="SUPFAM" id="SSF56112">
    <property type="entry name" value="Protein kinase-like (PK-like)"/>
    <property type="match status" value="1"/>
</dbReference>
<dbReference type="PROSITE" id="PS00108">
    <property type="entry name" value="PROTEIN_KINASE_ST"/>
    <property type="match status" value="1"/>
</dbReference>
<dbReference type="FunFam" id="3.30.200.20:FF:000432">
    <property type="entry name" value="LRR receptor-like serine/threonine-protein kinase EFR"/>
    <property type="match status" value="1"/>
</dbReference>
<dbReference type="PANTHER" id="PTHR27008">
    <property type="entry name" value="OS04G0122200 PROTEIN"/>
    <property type="match status" value="1"/>
</dbReference>
<keyword evidence="10 23" id="KW-0812">Transmembrane</keyword>
<dbReference type="SMR" id="A0A1S3YGT6"/>
<keyword evidence="16 23" id="KW-1133">Transmembrane helix</keyword>
<evidence type="ECO:0000256" key="2">
    <source>
        <dbReference type="ARBA" id="ARBA00008684"/>
    </source>
</evidence>
<dbReference type="PaxDb" id="4097-A0A1S3YGT6"/>
<comment type="subcellular location">
    <subcellularLocation>
        <location evidence="1">Cell membrane</location>
        <topology evidence="1">Single-pass membrane protein</topology>
    </subcellularLocation>
</comment>
<comment type="similarity">
    <text evidence="2">Belongs to the protein kinase superfamily. Ser/Thr protein kinase family.</text>
</comment>
<evidence type="ECO:0000256" key="1">
    <source>
        <dbReference type="ARBA" id="ARBA00004162"/>
    </source>
</evidence>
<dbReference type="OrthoDB" id="676979at2759"/>
<keyword evidence="12" id="KW-0677">Repeat</keyword>
<keyword evidence="19" id="KW-0325">Glycoprotein</keyword>
<comment type="catalytic activity">
    <reaction evidence="20">
        <text>L-threonyl-[protein] + ATP = O-phospho-L-threonyl-[protein] + ADP + H(+)</text>
        <dbReference type="Rhea" id="RHEA:46608"/>
        <dbReference type="Rhea" id="RHEA-COMP:11060"/>
        <dbReference type="Rhea" id="RHEA-COMP:11605"/>
        <dbReference type="ChEBI" id="CHEBI:15378"/>
        <dbReference type="ChEBI" id="CHEBI:30013"/>
        <dbReference type="ChEBI" id="CHEBI:30616"/>
        <dbReference type="ChEBI" id="CHEBI:61977"/>
        <dbReference type="ChEBI" id="CHEBI:456216"/>
        <dbReference type="EC" id="2.7.11.1"/>
    </reaction>
</comment>
<dbReference type="RefSeq" id="XP_016451157.1">
    <property type="nucleotide sequence ID" value="XM_016595671.1"/>
</dbReference>
<reference evidence="26" key="1">
    <citation type="submission" date="2025-08" db="UniProtKB">
        <authorList>
            <consortium name="RefSeq"/>
        </authorList>
    </citation>
    <scope>IDENTIFICATION</scope>
</reference>
<dbReference type="AlphaFoldDB" id="A0A1S3YGT6"/>
<dbReference type="KEGG" id="nta:107775605"/>
<evidence type="ECO:0000256" key="23">
    <source>
        <dbReference type="SAM" id="Phobius"/>
    </source>
</evidence>
<dbReference type="GO" id="GO:0005886">
    <property type="term" value="C:plasma membrane"/>
    <property type="evidence" value="ECO:0000318"/>
    <property type="project" value="GO_Central"/>
</dbReference>
<sequence>MDSALFSFYQSVTSKFSLLFFITSFLCISVALCHGNDTDQQALLVFRRAIKDPFGYMKPWNVSTHFCQWPGITCGRKHMRVIQLNLANQNLDGPLSPFIGNMSFLRSLYLSNNSFRGEIPSEIGRLRRLQRLNLGNNSFHGDIPSNLSRCTNLVSLVLGGNKLVGSLPPQLGSLSKLEYFLLTRNNLTGEIPSSFGNLTSLKGFYAPLNNLQGKIPDSLGQLKNLKSLGIAANNLTGTIPYAIFNISSMTTFDVGINQIQGTLPSSLGITLPNLELFIIGGNNISGSIPSSLSNSSKLVYFLAGGNQLTGSVPSLENLNELQQLTIPGNYLGTGELDDLSFISSLTNASSFRILEMQFNSFGGILPLSFRNLSNELQVVQLSYNKIRGNIPAEIGNFINLEEFQVRENLLTGTIPTNLGKVKNLQILDLSQNRFSGNIPSSLGNLSVVTILLFHDNDLTGEIPASLGNCNNLIEIYVAQNNLLGQIPKELFALSSLVAVDISENHLDGFIPLEAGHMRNLEYLNVSENNLTGKIPSTIDGFIPLEAGNMRNLEYLNVSENNLTGKIPSTIGSCVRLEVLDMKGNSFQGIIPPSFSSLRGLHVLDLSRNNLSGQVPNYLEDFKFQLLNLSFNGFEGMLPNEGIFKNASVISVIGNPKLCGGVPNIHLPECDIKRSKKLGSRFILKIVISIVVGILGLTILVTLLFFFLFKKPKKGPVLSSFGESLINVSYQSLLQATNGFSEDNLIGAGSYGSVYKGTLDGGIVVAVKVLNLSRHGASKSFMAECEVLRNIRHRNLVKVLTACSGTDYQGNEFKALVYEFMANGSLEDWLHPSPSEDANLAESKKLNILQRLNIAIDVASAIDYLHHHCETPIIHCDLKPSNILLDDRLVGHIGDFGLAKFLQPTAQNSSVSEGSSSLVRGTIGYTAPEYGMGSELSTCGDVYSFGILLLEMFTGKRPTDGMFRDGLDLPSFAKYALLNGATEVIEPSLISGSNEENGGQNTSMYQNKECLVSILQVGVACSAYSGAERMNITETVSKLYSIRDAVM</sequence>
<proteinExistence type="inferred from homology"/>
<dbReference type="Pfam" id="PF08263">
    <property type="entry name" value="LRRNT_2"/>
    <property type="match status" value="1"/>
</dbReference>
<feature type="chain" id="PRO_5010233938" description="non-specific serine/threonine protein kinase" evidence="24">
    <location>
        <begin position="34"/>
        <end position="1046"/>
    </location>
</feature>
<evidence type="ECO:0000259" key="25">
    <source>
        <dbReference type="PROSITE" id="PS50011"/>
    </source>
</evidence>
<dbReference type="InterPro" id="IPR011009">
    <property type="entry name" value="Kinase-like_dom_sf"/>
</dbReference>
<evidence type="ECO:0000256" key="24">
    <source>
        <dbReference type="SAM" id="SignalP"/>
    </source>
</evidence>
<keyword evidence="7" id="KW-0597">Phosphoprotein</keyword>
<comment type="similarity">
    <text evidence="3">Belongs to the RLP family.</text>
</comment>
<name>A0A1S3YGT6_TOBAC</name>
<evidence type="ECO:0000256" key="3">
    <source>
        <dbReference type="ARBA" id="ARBA00009592"/>
    </source>
</evidence>
<evidence type="ECO:0000256" key="16">
    <source>
        <dbReference type="ARBA" id="ARBA00022989"/>
    </source>
</evidence>
<comment type="catalytic activity">
    <reaction evidence="21">
        <text>L-seryl-[protein] + ATP = O-phospho-L-seryl-[protein] + ADP + H(+)</text>
        <dbReference type="Rhea" id="RHEA:17989"/>
        <dbReference type="Rhea" id="RHEA-COMP:9863"/>
        <dbReference type="Rhea" id="RHEA-COMP:11604"/>
        <dbReference type="ChEBI" id="CHEBI:15378"/>
        <dbReference type="ChEBI" id="CHEBI:29999"/>
        <dbReference type="ChEBI" id="CHEBI:30616"/>
        <dbReference type="ChEBI" id="CHEBI:83421"/>
        <dbReference type="ChEBI" id="CHEBI:456216"/>
        <dbReference type="EC" id="2.7.11.1"/>
    </reaction>
</comment>
<evidence type="ECO:0000256" key="13">
    <source>
        <dbReference type="ARBA" id="ARBA00022741"/>
    </source>
</evidence>
<evidence type="ECO:0000256" key="11">
    <source>
        <dbReference type="ARBA" id="ARBA00022729"/>
    </source>
</evidence>
<dbReference type="Gene3D" id="3.30.200.20">
    <property type="entry name" value="Phosphorylase Kinase, domain 1"/>
    <property type="match status" value="1"/>
</dbReference>
<dbReference type="InterPro" id="IPR001611">
    <property type="entry name" value="Leu-rich_rpt"/>
</dbReference>
<dbReference type="InterPro" id="IPR055414">
    <property type="entry name" value="LRR_R13L4/SHOC2-like"/>
</dbReference>
<evidence type="ECO:0000256" key="17">
    <source>
        <dbReference type="ARBA" id="ARBA00023136"/>
    </source>
</evidence>
<evidence type="ECO:0000256" key="10">
    <source>
        <dbReference type="ARBA" id="ARBA00022692"/>
    </source>
</evidence>
<evidence type="ECO:0000256" key="7">
    <source>
        <dbReference type="ARBA" id="ARBA00022553"/>
    </source>
</evidence>
<evidence type="ECO:0000256" key="6">
    <source>
        <dbReference type="ARBA" id="ARBA00022527"/>
    </source>
</evidence>
<dbReference type="InterPro" id="IPR001245">
    <property type="entry name" value="Ser-Thr/Tyr_kinase_cat_dom"/>
</dbReference>
<feature type="binding site" evidence="22">
    <location>
        <position position="767"/>
    </location>
    <ligand>
        <name>ATP</name>
        <dbReference type="ChEBI" id="CHEBI:30616"/>
    </ligand>
</feature>
<protein>
    <recommendedName>
        <fullName evidence="4">non-specific serine/threonine protein kinase</fullName>
        <ecNumber evidence="4">2.7.11.1</ecNumber>
    </recommendedName>
</protein>
<keyword evidence="17 23" id="KW-0472">Membrane</keyword>
<dbReference type="InterPro" id="IPR032675">
    <property type="entry name" value="LRR_dom_sf"/>
</dbReference>
<dbReference type="GO" id="GO:0051707">
    <property type="term" value="P:response to other organism"/>
    <property type="evidence" value="ECO:0007669"/>
    <property type="project" value="UniProtKB-ARBA"/>
</dbReference>
<dbReference type="Gene3D" id="3.80.10.10">
    <property type="entry name" value="Ribonuclease Inhibitor"/>
    <property type="match status" value="3"/>
</dbReference>
<dbReference type="GO" id="GO:0009755">
    <property type="term" value="P:hormone-mediated signaling pathway"/>
    <property type="evidence" value="ECO:0000318"/>
    <property type="project" value="GO_Central"/>
</dbReference>
<keyword evidence="11 24" id="KW-0732">Signal</keyword>
<evidence type="ECO:0000256" key="9">
    <source>
        <dbReference type="ARBA" id="ARBA00022679"/>
    </source>
</evidence>
<dbReference type="PANTHER" id="PTHR27008:SF496">
    <property type="entry name" value="PROTEIN KINASE DOMAIN-CONTAINING PROTEIN"/>
    <property type="match status" value="1"/>
</dbReference>
<feature type="domain" description="Protein kinase" evidence="25">
    <location>
        <begin position="739"/>
        <end position="1046"/>
    </location>
</feature>
<evidence type="ECO:0000256" key="21">
    <source>
        <dbReference type="ARBA" id="ARBA00048679"/>
    </source>
</evidence>
<feature type="transmembrane region" description="Helical" evidence="23">
    <location>
        <begin position="681"/>
        <end position="708"/>
    </location>
</feature>
<evidence type="ECO:0000256" key="4">
    <source>
        <dbReference type="ARBA" id="ARBA00012513"/>
    </source>
</evidence>
<evidence type="ECO:0000256" key="15">
    <source>
        <dbReference type="ARBA" id="ARBA00022840"/>
    </source>
</evidence>
<feature type="signal peptide" evidence="24">
    <location>
        <begin position="1"/>
        <end position="33"/>
    </location>
</feature>
<evidence type="ECO:0000256" key="8">
    <source>
        <dbReference type="ARBA" id="ARBA00022614"/>
    </source>
</evidence>
<dbReference type="GO" id="GO:0038023">
    <property type="term" value="F:signaling receptor activity"/>
    <property type="evidence" value="ECO:0000318"/>
    <property type="project" value="GO_Central"/>
</dbReference>
<gene>
    <name evidence="26" type="primary">LOC107775605</name>
</gene>
<dbReference type="Gene3D" id="1.10.510.10">
    <property type="entry name" value="Transferase(Phosphotransferase) domain 1"/>
    <property type="match status" value="1"/>
</dbReference>
<dbReference type="SUPFAM" id="SSF52058">
    <property type="entry name" value="L domain-like"/>
    <property type="match status" value="2"/>
</dbReference>
<dbReference type="InterPro" id="IPR013210">
    <property type="entry name" value="LRR_N_plant-typ"/>
</dbReference>
<dbReference type="InterPro" id="IPR000719">
    <property type="entry name" value="Prot_kinase_dom"/>
</dbReference>
<evidence type="ECO:0000256" key="12">
    <source>
        <dbReference type="ARBA" id="ARBA00022737"/>
    </source>
</evidence>
<evidence type="ECO:0000256" key="14">
    <source>
        <dbReference type="ARBA" id="ARBA00022777"/>
    </source>
</evidence>
<evidence type="ECO:0000256" key="22">
    <source>
        <dbReference type="PROSITE-ProRule" id="PRU10141"/>
    </source>
</evidence>
<evidence type="ECO:0000256" key="19">
    <source>
        <dbReference type="ARBA" id="ARBA00023180"/>
    </source>
</evidence>
<dbReference type="Pfam" id="PF07714">
    <property type="entry name" value="PK_Tyr_Ser-Thr"/>
    <property type="match status" value="1"/>
</dbReference>
<keyword evidence="13 22" id="KW-0547">Nucleotide-binding</keyword>
<evidence type="ECO:0000256" key="5">
    <source>
        <dbReference type="ARBA" id="ARBA00022475"/>
    </source>
</evidence>
<keyword evidence="5" id="KW-1003">Cell membrane</keyword>
<dbReference type="Pfam" id="PF00560">
    <property type="entry name" value="LRR_1"/>
    <property type="match status" value="5"/>
</dbReference>
<keyword evidence="6" id="KW-0723">Serine/threonine-protein kinase</keyword>
<dbReference type="InterPro" id="IPR008271">
    <property type="entry name" value="Ser/Thr_kinase_AS"/>
</dbReference>
<dbReference type="InterPro" id="IPR051809">
    <property type="entry name" value="Plant_receptor-like_S/T_kinase"/>
</dbReference>
<dbReference type="PROSITE" id="PS00107">
    <property type="entry name" value="PROTEIN_KINASE_ATP"/>
    <property type="match status" value="1"/>
</dbReference>
<evidence type="ECO:0000256" key="18">
    <source>
        <dbReference type="ARBA" id="ARBA00023170"/>
    </source>
</evidence>
<dbReference type="OMA" id="FRILEMQ"/>
<dbReference type="SMART" id="SM00369">
    <property type="entry name" value="LRR_TYP"/>
    <property type="match status" value="9"/>
</dbReference>
<dbReference type="InterPro" id="IPR003591">
    <property type="entry name" value="Leu-rich_rpt_typical-subtyp"/>
</dbReference>
<keyword evidence="8" id="KW-0433">Leucine-rich repeat</keyword>
<dbReference type="EC" id="2.7.11.1" evidence="4"/>
<dbReference type="GO" id="GO:0005524">
    <property type="term" value="F:ATP binding"/>
    <property type="evidence" value="ECO:0007669"/>
    <property type="project" value="UniProtKB-UniRule"/>
</dbReference>
<accession>A0A1S3YGT6</accession>
<dbReference type="InterPro" id="IPR017441">
    <property type="entry name" value="Protein_kinase_ATP_BS"/>
</dbReference>
<dbReference type="Pfam" id="PF23598">
    <property type="entry name" value="LRR_14"/>
    <property type="match status" value="1"/>
</dbReference>
<dbReference type="GO" id="GO:0006952">
    <property type="term" value="P:defense response"/>
    <property type="evidence" value="ECO:0007669"/>
    <property type="project" value="UniProtKB-ARBA"/>
</dbReference>
<dbReference type="FunFam" id="1.10.510.10:FF:000358">
    <property type="entry name" value="Putative leucine-rich repeat receptor-like serine/threonine-protein kinase"/>
    <property type="match status" value="1"/>
</dbReference>
<dbReference type="GO" id="GO:0004674">
    <property type="term" value="F:protein serine/threonine kinase activity"/>
    <property type="evidence" value="ECO:0007669"/>
    <property type="project" value="UniProtKB-KW"/>
</dbReference>
<dbReference type="FunFam" id="3.80.10.10:FF:000095">
    <property type="entry name" value="LRR receptor-like serine/threonine-protein kinase GSO1"/>
    <property type="match status" value="2"/>
</dbReference>
<dbReference type="SMART" id="SM00220">
    <property type="entry name" value="S_TKc"/>
    <property type="match status" value="1"/>
</dbReference>
<keyword evidence="18" id="KW-0675">Receptor</keyword>
<dbReference type="FunFam" id="3.80.10.10:FF:000111">
    <property type="entry name" value="LRR receptor-like serine/threonine-protein kinase ERECTA"/>
    <property type="match status" value="1"/>
</dbReference>
<keyword evidence="14" id="KW-0418">Kinase</keyword>
<keyword evidence="9" id="KW-0808">Transferase</keyword>
<evidence type="ECO:0000256" key="20">
    <source>
        <dbReference type="ARBA" id="ARBA00047899"/>
    </source>
</evidence>
<dbReference type="PROSITE" id="PS50011">
    <property type="entry name" value="PROTEIN_KINASE_DOM"/>
    <property type="match status" value="1"/>
</dbReference>
<keyword evidence="15 22" id="KW-0067">ATP-binding</keyword>
<evidence type="ECO:0000313" key="26">
    <source>
        <dbReference type="RefSeq" id="XP_016451157.1"/>
    </source>
</evidence>
<organism evidence="26">
    <name type="scientific">Nicotiana tabacum</name>
    <name type="common">Common tobacco</name>
    <dbReference type="NCBI Taxonomy" id="4097"/>
    <lineage>
        <taxon>Eukaryota</taxon>
        <taxon>Viridiplantae</taxon>
        <taxon>Streptophyta</taxon>
        <taxon>Embryophyta</taxon>
        <taxon>Tracheophyta</taxon>
        <taxon>Spermatophyta</taxon>
        <taxon>Magnoliopsida</taxon>
        <taxon>eudicotyledons</taxon>
        <taxon>Gunneridae</taxon>
        <taxon>Pentapetalae</taxon>
        <taxon>asterids</taxon>
        <taxon>lamiids</taxon>
        <taxon>Solanales</taxon>
        <taxon>Solanaceae</taxon>
        <taxon>Nicotianoideae</taxon>
        <taxon>Nicotianeae</taxon>
        <taxon>Nicotiana</taxon>
    </lineage>
</organism>
<dbReference type="CDD" id="cd14066">
    <property type="entry name" value="STKc_IRAK"/>
    <property type="match status" value="1"/>
</dbReference>